<gene>
    <name evidence="2" type="ORF">DAT561_0959</name>
</gene>
<evidence type="ECO:0000313" key="2">
    <source>
        <dbReference type="EMBL" id="BBC61071.1"/>
    </source>
</evidence>
<dbReference type="InterPro" id="IPR036192">
    <property type="entry name" value="Cell_div_ZapA-like_sf"/>
</dbReference>
<evidence type="ECO:0000256" key="1">
    <source>
        <dbReference type="SAM" id="Coils"/>
    </source>
</evidence>
<evidence type="ECO:0008006" key="4">
    <source>
        <dbReference type="Google" id="ProtNLM"/>
    </source>
</evidence>
<proteinExistence type="predicted"/>
<organism evidence="2 3">
    <name type="scientific">Melissococcus plutonius</name>
    <dbReference type="NCBI Taxonomy" id="33970"/>
    <lineage>
        <taxon>Bacteria</taxon>
        <taxon>Bacillati</taxon>
        <taxon>Bacillota</taxon>
        <taxon>Bacilli</taxon>
        <taxon>Lactobacillales</taxon>
        <taxon>Enterococcaceae</taxon>
        <taxon>Melissococcus</taxon>
    </lineage>
</organism>
<reference evidence="2 3" key="1">
    <citation type="submission" date="2018-01" db="EMBL/GenBank/DDBJ databases">
        <title>Whole genome sequence of Melissococcus plutonius DAT561.</title>
        <authorList>
            <person name="Okumura K."/>
            <person name="Takamatsu D."/>
            <person name="Okura M."/>
        </authorList>
    </citation>
    <scope>NUCLEOTIDE SEQUENCE [LARGE SCALE GENOMIC DNA]</scope>
    <source>
        <strain evidence="2 3">DAT561</strain>
    </source>
</reference>
<dbReference type="InterPro" id="IPR007838">
    <property type="entry name" value="Cell_div_ZapA-like"/>
</dbReference>
<dbReference type="EMBL" id="AP018492">
    <property type="protein sequence ID" value="BBC61071.1"/>
    <property type="molecule type" value="Genomic_DNA"/>
</dbReference>
<feature type="coiled-coil region" evidence="1">
    <location>
        <begin position="67"/>
        <end position="114"/>
    </location>
</feature>
<dbReference type="RefSeq" id="WP_013773882.1">
    <property type="nucleotide sequence ID" value="NZ_AP018492.1"/>
</dbReference>
<dbReference type="Gene3D" id="6.10.250.790">
    <property type="match status" value="1"/>
</dbReference>
<keyword evidence="1" id="KW-0175">Coiled coil</keyword>
<sequence>MATKEKNRYKALIADNTYTIIGKETKQHMDCVIKLVNEQLIEIKHMSSQINDEQASILLAINAVSDQLKKQEKIIELEQQIVELKQRTIKFAEMENRIKRMEAIEDEAREMLKKNGQEDIEIHNYVEAQQILNENRKKQIQNKTITES</sequence>
<dbReference type="AlphaFoldDB" id="A0A2Z5Y2P8"/>
<dbReference type="Proteomes" id="UP000269226">
    <property type="component" value="Chromosome"/>
</dbReference>
<accession>A0A2Z5Y2P8</accession>
<protein>
    <recommendedName>
        <fullName evidence="4">Cell division protein ZapA</fullName>
    </recommendedName>
</protein>
<dbReference type="GeneID" id="57043510"/>
<dbReference type="InterPro" id="IPR053712">
    <property type="entry name" value="Bac_CellDiv_Activator"/>
</dbReference>
<name>A0A2Z5Y2P8_9ENTE</name>
<dbReference type="OMA" id="IGRETKH"/>
<dbReference type="Pfam" id="PF05164">
    <property type="entry name" value="ZapA"/>
    <property type="match status" value="1"/>
</dbReference>
<dbReference type="SUPFAM" id="SSF102829">
    <property type="entry name" value="Cell division protein ZapA-like"/>
    <property type="match status" value="1"/>
</dbReference>
<evidence type="ECO:0000313" key="3">
    <source>
        <dbReference type="Proteomes" id="UP000269226"/>
    </source>
</evidence>